<gene>
    <name evidence="6" type="primary">LOC115621635</name>
</gene>
<evidence type="ECO:0000256" key="3">
    <source>
        <dbReference type="SAM" id="MobiDB-lite"/>
    </source>
</evidence>
<dbReference type="InterPro" id="IPR023780">
    <property type="entry name" value="Chromo_domain"/>
</dbReference>
<evidence type="ECO:0000313" key="6">
    <source>
        <dbReference type="RefSeq" id="XP_030371196.1"/>
    </source>
</evidence>
<name>A0A6J2T2P9_DROLE</name>
<dbReference type="Gene3D" id="2.40.50.40">
    <property type="match status" value="2"/>
</dbReference>
<keyword evidence="2" id="KW-0539">Nucleus</keyword>
<dbReference type="InterPro" id="IPR016197">
    <property type="entry name" value="Chromo-like_dom_sf"/>
</dbReference>
<reference evidence="6" key="1">
    <citation type="submission" date="2025-08" db="UniProtKB">
        <authorList>
            <consortium name="RefSeq"/>
        </authorList>
    </citation>
    <scope>IDENTIFICATION</scope>
    <source>
        <strain evidence="6">11010-0011.00</strain>
        <tissue evidence="6">Whole body</tissue>
    </source>
</reference>
<feature type="compositionally biased region" description="Polar residues" evidence="3">
    <location>
        <begin position="308"/>
        <end position="324"/>
    </location>
</feature>
<dbReference type="GO" id="GO:0005694">
    <property type="term" value="C:chromosome"/>
    <property type="evidence" value="ECO:0007669"/>
    <property type="project" value="UniProtKB-ARBA"/>
</dbReference>
<dbReference type="PANTHER" id="PTHR22812">
    <property type="entry name" value="CHROMOBOX PROTEIN"/>
    <property type="match status" value="1"/>
</dbReference>
<dbReference type="GeneID" id="115621635"/>
<dbReference type="GO" id="GO:0005634">
    <property type="term" value="C:nucleus"/>
    <property type="evidence" value="ECO:0007669"/>
    <property type="project" value="UniProtKB-SubCell"/>
</dbReference>
<accession>A0A6J2T2P9</accession>
<feature type="region of interest" description="Disordered" evidence="3">
    <location>
        <begin position="151"/>
        <end position="239"/>
    </location>
</feature>
<dbReference type="InterPro" id="IPR023779">
    <property type="entry name" value="Chromodomain_CS"/>
</dbReference>
<comment type="subcellular location">
    <subcellularLocation>
        <location evidence="1">Nucleus</location>
    </subcellularLocation>
</comment>
<dbReference type="InterPro" id="IPR051219">
    <property type="entry name" value="Heterochromatin_chromo-domain"/>
</dbReference>
<dbReference type="SMART" id="SM00298">
    <property type="entry name" value="CHROMO"/>
    <property type="match status" value="1"/>
</dbReference>
<evidence type="ECO:0000256" key="1">
    <source>
        <dbReference type="ARBA" id="ARBA00004123"/>
    </source>
</evidence>
<dbReference type="InterPro" id="IPR017984">
    <property type="entry name" value="Chromo_dom_subgr"/>
</dbReference>
<dbReference type="Proteomes" id="UP000504634">
    <property type="component" value="Unplaced"/>
</dbReference>
<proteinExistence type="predicted"/>
<dbReference type="AlphaFoldDB" id="A0A6J2T2P9"/>
<sequence>MGVNGLAKLNSSKGSHNINIDEDDNATAKSFEEYNVEKVLDKRFVNGRAQYMIKWAGYADSENTWEPMENINCVHLLAECEAELYAKKHLRGKQTIAPEKLNRRKEKTNVCIELSSGSERELSPSLKKSQPMICGAELVESDLHVNIKGERAGQVVQHDNARKRSKLPISSTQVSTETTSDSLNPKAQATTQSHVGSSCDIPMTSKSHKKKEANEVTGTTAKSFNKPHENTKGRRRQSLCGVEMSSIMKRPLRQRMMSVDVSVFNATKRNKPHNKNEPAAELTPMQGLQDLKCKSKSKKQAPNEDVSKSGSNASTTGNVSSGQPKNLHEFSIKKRSMPVGIERGWKLMNVFHKFVMWGETFYCVRWEGVEEPEAVRREDIIDLYPELVIKYYEGLKIRHV</sequence>
<dbReference type="PROSITE" id="PS50013">
    <property type="entry name" value="CHROMO_2"/>
    <property type="match status" value="1"/>
</dbReference>
<protein>
    <submittedName>
        <fullName evidence="6">M-phase phosphoprotein 8</fullName>
    </submittedName>
</protein>
<keyword evidence="5" id="KW-1185">Reference proteome</keyword>
<dbReference type="PROSITE" id="PS00598">
    <property type="entry name" value="CHROMO_1"/>
    <property type="match status" value="1"/>
</dbReference>
<evidence type="ECO:0000256" key="2">
    <source>
        <dbReference type="ARBA" id="ARBA00023242"/>
    </source>
</evidence>
<evidence type="ECO:0000313" key="5">
    <source>
        <dbReference type="Proteomes" id="UP000504634"/>
    </source>
</evidence>
<feature type="region of interest" description="Disordered" evidence="3">
    <location>
        <begin position="266"/>
        <end position="329"/>
    </location>
</feature>
<dbReference type="OrthoDB" id="1918685at2759"/>
<dbReference type="InterPro" id="IPR000953">
    <property type="entry name" value="Chromo/chromo_shadow_dom"/>
</dbReference>
<dbReference type="Pfam" id="PF00385">
    <property type="entry name" value="Chromo"/>
    <property type="match status" value="1"/>
</dbReference>
<dbReference type="RefSeq" id="XP_030371196.1">
    <property type="nucleotide sequence ID" value="XM_030515336.1"/>
</dbReference>
<dbReference type="SUPFAM" id="SSF54160">
    <property type="entry name" value="Chromo domain-like"/>
    <property type="match status" value="2"/>
</dbReference>
<feature type="compositionally biased region" description="Polar residues" evidence="3">
    <location>
        <begin position="168"/>
        <end position="196"/>
    </location>
</feature>
<evidence type="ECO:0000259" key="4">
    <source>
        <dbReference type="PROSITE" id="PS50013"/>
    </source>
</evidence>
<dbReference type="PRINTS" id="PR00504">
    <property type="entry name" value="CHROMODOMAIN"/>
</dbReference>
<organism evidence="5 6">
    <name type="scientific">Drosophila lebanonensis</name>
    <name type="common">Fruit fly</name>
    <name type="synonym">Scaptodrosophila lebanonensis</name>
    <dbReference type="NCBI Taxonomy" id="7225"/>
    <lineage>
        <taxon>Eukaryota</taxon>
        <taxon>Metazoa</taxon>
        <taxon>Ecdysozoa</taxon>
        <taxon>Arthropoda</taxon>
        <taxon>Hexapoda</taxon>
        <taxon>Insecta</taxon>
        <taxon>Pterygota</taxon>
        <taxon>Neoptera</taxon>
        <taxon>Endopterygota</taxon>
        <taxon>Diptera</taxon>
        <taxon>Brachycera</taxon>
        <taxon>Muscomorpha</taxon>
        <taxon>Ephydroidea</taxon>
        <taxon>Drosophilidae</taxon>
        <taxon>Scaptodrosophila</taxon>
    </lineage>
</organism>
<dbReference type="CDD" id="cd00034">
    <property type="entry name" value="CSD"/>
    <property type="match status" value="1"/>
</dbReference>
<feature type="domain" description="Chromo" evidence="4">
    <location>
        <begin position="34"/>
        <end position="79"/>
    </location>
</feature>